<protein>
    <submittedName>
        <fullName evidence="2">Uncharacterized protein</fullName>
    </submittedName>
</protein>
<evidence type="ECO:0000313" key="3">
    <source>
        <dbReference type="Proteomes" id="UP001595690"/>
    </source>
</evidence>
<accession>A0ABV8BVB9</accession>
<feature type="region of interest" description="Disordered" evidence="1">
    <location>
        <begin position="187"/>
        <end position="209"/>
    </location>
</feature>
<keyword evidence="3" id="KW-1185">Reference proteome</keyword>
<evidence type="ECO:0000256" key="1">
    <source>
        <dbReference type="SAM" id="MobiDB-lite"/>
    </source>
</evidence>
<proteinExistence type="predicted"/>
<name>A0ABV8BVB9_9PSEU</name>
<dbReference type="InterPro" id="IPR035992">
    <property type="entry name" value="Ricin_B-like_lectins"/>
</dbReference>
<dbReference type="SUPFAM" id="SSF50370">
    <property type="entry name" value="Ricin B-like lectins"/>
    <property type="match status" value="1"/>
</dbReference>
<gene>
    <name evidence="2" type="ORF">ACFOWZ_16540</name>
</gene>
<reference evidence="3" key="1">
    <citation type="journal article" date="2019" name="Int. J. Syst. Evol. Microbiol.">
        <title>The Global Catalogue of Microorganisms (GCM) 10K type strain sequencing project: providing services to taxonomists for standard genome sequencing and annotation.</title>
        <authorList>
            <consortium name="The Broad Institute Genomics Platform"/>
            <consortium name="The Broad Institute Genome Sequencing Center for Infectious Disease"/>
            <person name="Wu L."/>
            <person name="Ma J."/>
        </authorList>
    </citation>
    <scope>NUCLEOTIDE SEQUENCE [LARGE SCALE GENOMIC DNA]</scope>
    <source>
        <strain evidence="3">CGMCC 4.7405</strain>
    </source>
</reference>
<dbReference type="Proteomes" id="UP001595690">
    <property type="component" value="Unassembled WGS sequence"/>
</dbReference>
<comment type="caution">
    <text evidence="2">The sequence shown here is derived from an EMBL/GenBank/DDBJ whole genome shotgun (WGS) entry which is preliminary data.</text>
</comment>
<sequence>MDTNASYVLVKRHSGMAMDVYDLATADGAGISQYARNDGALAGERALGVERLDLLLRRGQIGAAPVAAAVGEHVRDCPRSAPRVALDDAEHLRRTRRGGEPAELEADVPLVAPRGQVQVGSPCQRFSARTGAHRLVVSLHTDEGVTTGAVIRILIGIAVLRRQLCALHSATECGGSKSRRTDRVVEVSGGLPEDGRPWASDPATTAVGD</sequence>
<evidence type="ECO:0000313" key="2">
    <source>
        <dbReference type="EMBL" id="MFC3893084.1"/>
    </source>
</evidence>
<dbReference type="RefSeq" id="WP_382373330.1">
    <property type="nucleotide sequence ID" value="NZ_JBHRZI010000014.1"/>
</dbReference>
<organism evidence="2 3">
    <name type="scientific">Lentzea rhizosphaerae</name>
    <dbReference type="NCBI Taxonomy" id="2041025"/>
    <lineage>
        <taxon>Bacteria</taxon>
        <taxon>Bacillati</taxon>
        <taxon>Actinomycetota</taxon>
        <taxon>Actinomycetes</taxon>
        <taxon>Pseudonocardiales</taxon>
        <taxon>Pseudonocardiaceae</taxon>
        <taxon>Lentzea</taxon>
    </lineage>
</organism>
<dbReference type="EMBL" id="JBHRZI010000014">
    <property type="protein sequence ID" value="MFC3893084.1"/>
    <property type="molecule type" value="Genomic_DNA"/>
</dbReference>